<evidence type="ECO:0000313" key="7">
    <source>
        <dbReference type="Proteomes" id="UP000254792"/>
    </source>
</evidence>
<comment type="cofactor">
    <cofactor evidence="5">
        <name>Fe(2+)</name>
        <dbReference type="ChEBI" id="CHEBI:29033"/>
    </cofactor>
    <text evidence="5">Binds 1 Fe(2+) ion.</text>
</comment>
<keyword evidence="3 5" id="KW-0378">Hydrolase</keyword>
<evidence type="ECO:0000256" key="4">
    <source>
        <dbReference type="ARBA" id="ARBA00022917"/>
    </source>
</evidence>
<dbReference type="Pfam" id="PF01327">
    <property type="entry name" value="Pep_deformylase"/>
    <property type="match status" value="1"/>
</dbReference>
<feature type="active site" evidence="5">
    <location>
        <position position="172"/>
    </location>
</feature>
<accession>A0A345Z428</accession>
<comment type="function">
    <text evidence="5">Removes the formyl group from the N-terminal Met of newly synthesized proteins. Requires at least a dipeptide for an efficient rate of reaction. N-terminal L-methionine is a prerequisite for activity but the enzyme has broad specificity at other positions.</text>
</comment>
<dbReference type="PRINTS" id="PR01576">
    <property type="entry name" value="PDEFORMYLASE"/>
</dbReference>
<dbReference type="GO" id="GO:0042586">
    <property type="term" value="F:peptide deformylase activity"/>
    <property type="evidence" value="ECO:0007669"/>
    <property type="project" value="UniProtKB-UniRule"/>
</dbReference>
<keyword evidence="5" id="KW-0408">Iron</keyword>
<organism evidence="6 7">
    <name type="scientific">Spiroplasma alleghenense</name>
    <dbReference type="NCBI Taxonomy" id="216931"/>
    <lineage>
        <taxon>Bacteria</taxon>
        <taxon>Bacillati</taxon>
        <taxon>Mycoplasmatota</taxon>
        <taxon>Mollicutes</taxon>
        <taxon>Entomoplasmatales</taxon>
        <taxon>Spiroplasmataceae</taxon>
        <taxon>Spiroplasma</taxon>
    </lineage>
</organism>
<proteinExistence type="inferred from homology"/>
<evidence type="ECO:0000256" key="3">
    <source>
        <dbReference type="ARBA" id="ARBA00022801"/>
    </source>
</evidence>
<dbReference type="GO" id="GO:0006412">
    <property type="term" value="P:translation"/>
    <property type="evidence" value="ECO:0007669"/>
    <property type="project" value="UniProtKB-UniRule"/>
</dbReference>
<feature type="binding site" evidence="5">
    <location>
        <position position="171"/>
    </location>
    <ligand>
        <name>Fe cation</name>
        <dbReference type="ChEBI" id="CHEBI:24875"/>
    </ligand>
</feature>
<dbReference type="PANTHER" id="PTHR10458">
    <property type="entry name" value="PEPTIDE DEFORMYLASE"/>
    <property type="match status" value="1"/>
</dbReference>
<dbReference type="RefSeq" id="WP_115558259.1">
    <property type="nucleotide sequence ID" value="NZ_CP031376.1"/>
</dbReference>
<dbReference type="Gene3D" id="3.90.45.10">
    <property type="entry name" value="Peptide deformylase"/>
    <property type="match status" value="1"/>
</dbReference>
<dbReference type="GO" id="GO:0046872">
    <property type="term" value="F:metal ion binding"/>
    <property type="evidence" value="ECO:0007669"/>
    <property type="project" value="UniProtKB-KW"/>
</dbReference>
<comment type="catalytic activity">
    <reaction evidence="5">
        <text>N-terminal N-formyl-L-methionyl-[peptide] + H2O = N-terminal L-methionyl-[peptide] + formate</text>
        <dbReference type="Rhea" id="RHEA:24420"/>
        <dbReference type="Rhea" id="RHEA-COMP:10639"/>
        <dbReference type="Rhea" id="RHEA-COMP:10640"/>
        <dbReference type="ChEBI" id="CHEBI:15377"/>
        <dbReference type="ChEBI" id="CHEBI:15740"/>
        <dbReference type="ChEBI" id="CHEBI:49298"/>
        <dbReference type="ChEBI" id="CHEBI:64731"/>
        <dbReference type="EC" id="3.5.1.88"/>
    </reaction>
</comment>
<dbReference type="InterPro" id="IPR036821">
    <property type="entry name" value="Peptide_deformylase_sf"/>
</dbReference>
<evidence type="ECO:0000313" key="6">
    <source>
        <dbReference type="EMBL" id="AXK51357.1"/>
    </source>
</evidence>
<gene>
    <name evidence="5 6" type="primary">def</name>
    <name evidence="6" type="ORF">SALLE_v1c06870</name>
</gene>
<dbReference type="EMBL" id="CP031376">
    <property type="protein sequence ID" value="AXK51357.1"/>
    <property type="molecule type" value="Genomic_DNA"/>
</dbReference>
<evidence type="ECO:0000256" key="2">
    <source>
        <dbReference type="ARBA" id="ARBA00022723"/>
    </source>
</evidence>
<reference evidence="6 7" key="1">
    <citation type="submission" date="2018-07" db="EMBL/GenBank/DDBJ databases">
        <title>Complete genome sequence of Spiroplasma alleghenense PLHS-1 (ATCC 51752).</title>
        <authorList>
            <person name="Chou L."/>
            <person name="Lee T.-Y."/>
            <person name="Tsai Y.-M."/>
            <person name="Kuo C.-H."/>
        </authorList>
    </citation>
    <scope>NUCLEOTIDE SEQUENCE [LARGE SCALE GENOMIC DNA]</scope>
    <source>
        <strain evidence="6 7">PLHS-1</strain>
    </source>
</reference>
<keyword evidence="4 5" id="KW-0648">Protein biosynthesis</keyword>
<keyword evidence="2 5" id="KW-0479">Metal-binding</keyword>
<dbReference type="OrthoDB" id="9784988at2"/>
<sequence>MDMTYKDLLQSERPTNKWLVKDTNPQIIRATSEDVLVPLNEENNLVMQKLIDFVRLSQCKTLNQKNNGDYLRPAVGLAAPQIGSNTNMFFARFEWGEGEEPEEFAIINGKITASSPQIVALDGGEGCLSVDSDHEGIVPRSYKISVTGIDYFTGQLVEYNLRGYKAVVFQHELQHNQGRLYYDLINEKDPSFVGDDWILL</sequence>
<keyword evidence="7" id="KW-1185">Reference proteome</keyword>
<dbReference type="AlphaFoldDB" id="A0A345Z428"/>
<dbReference type="SUPFAM" id="SSF56420">
    <property type="entry name" value="Peptide deformylase"/>
    <property type="match status" value="1"/>
</dbReference>
<dbReference type="PIRSF" id="PIRSF004749">
    <property type="entry name" value="Pep_def"/>
    <property type="match status" value="1"/>
</dbReference>
<dbReference type="PANTHER" id="PTHR10458:SF8">
    <property type="entry name" value="PEPTIDE DEFORMYLASE 2"/>
    <property type="match status" value="1"/>
</dbReference>
<dbReference type="EC" id="3.5.1.88" evidence="5"/>
<evidence type="ECO:0000256" key="1">
    <source>
        <dbReference type="ARBA" id="ARBA00010759"/>
    </source>
</evidence>
<evidence type="ECO:0000256" key="5">
    <source>
        <dbReference type="HAMAP-Rule" id="MF_00163"/>
    </source>
</evidence>
<dbReference type="Proteomes" id="UP000254792">
    <property type="component" value="Chromosome"/>
</dbReference>
<protein>
    <recommendedName>
        <fullName evidence="5">Peptide deformylase</fullName>
        <shortName evidence="5">PDF</shortName>
        <ecNumber evidence="5">3.5.1.88</ecNumber>
    </recommendedName>
    <alternativeName>
        <fullName evidence="5">Polypeptide deformylase</fullName>
    </alternativeName>
</protein>
<feature type="binding site" evidence="5">
    <location>
        <position position="127"/>
    </location>
    <ligand>
        <name>Fe cation</name>
        <dbReference type="ChEBI" id="CHEBI:24875"/>
    </ligand>
</feature>
<feature type="binding site" evidence="5">
    <location>
        <position position="175"/>
    </location>
    <ligand>
        <name>Fe cation</name>
        <dbReference type="ChEBI" id="CHEBI:24875"/>
    </ligand>
</feature>
<name>A0A345Z428_9MOLU</name>
<dbReference type="HAMAP" id="MF_00163">
    <property type="entry name" value="Pep_deformylase"/>
    <property type="match status" value="1"/>
</dbReference>
<dbReference type="InterPro" id="IPR023635">
    <property type="entry name" value="Peptide_deformylase"/>
</dbReference>
<dbReference type="KEGG" id="salx:SALLE_v1c06870"/>
<comment type="similarity">
    <text evidence="1 5">Belongs to the polypeptide deformylase family.</text>
</comment>